<dbReference type="Pfam" id="PF07366">
    <property type="entry name" value="SnoaL"/>
    <property type="match status" value="1"/>
</dbReference>
<keyword evidence="2" id="KW-1185">Reference proteome</keyword>
<evidence type="ECO:0000313" key="1">
    <source>
        <dbReference type="EMBL" id="MEN2987177.1"/>
    </source>
</evidence>
<sequence length="133" mass="15050">MIPSLSALYADYIACLNARDWSRLDRFVHPEVVHNGRSLGLSGYRGMLEANYRDIPDLQFRIDILVIDPPKVASRLTFDCTPIGDFLGLPINGRRVSFSENVIYAFEDGRIREVWSVVDRHAIEMQLPGRSAG</sequence>
<name>A0ABU9YEG8_9PROT</name>
<dbReference type="PANTHER" id="PTHR38436:SF1">
    <property type="entry name" value="ESTER CYCLASE"/>
    <property type="match status" value="1"/>
</dbReference>
<dbReference type="InterPro" id="IPR032710">
    <property type="entry name" value="NTF2-like_dom_sf"/>
</dbReference>
<organism evidence="1 2">
    <name type="scientific">Tistrella arctica</name>
    <dbReference type="NCBI Taxonomy" id="3133430"/>
    <lineage>
        <taxon>Bacteria</taxon>
        <taxon>Pseudomonadati</taxon>
        <taxon>Pseudomonadota</taxon>
        <taxon>Alphaproteobacteria</taxon>
        <taxon>Geminicoccales</taxon>
        <taxon>Geminicoccaceae</taxon>
        <taxon>Tistrella</taxon>
    </lineage>
</organism>
<dbReference type="SUPFAM" id="SSF54427">
    <property type="entry name" value="NTF2-like"/>
    <property type="match status" value="1"/>
</dbReference>
<evidence type="ECO:0000313" key="2">
    <source>
        <dbReference type="Proteomes" id="UP001413721"/>
    </source>
</evidence>
<dbReference type="RefSeq" id="WP_345931448.1">
    <property type="nucleotide sequence ID" value="NZ_JBBKTV010000001.1"/>
</dbReference>
<comment type="caution">
    <text evidence="1">The sequence shown here is derived from an EMBL/GenBank/DDBJ whole genome shotgun (WGS) entry which is preliminary data.</text>
</comment>
<dbReference type="PANTHER" id="PTHR38436">
    <property type="entry name" value="POLYKETIDE CYCLASE SNOAL-LIKE DOMAIN"/>
    <property type="match status" value="1"/>
</dbReference>
<gene>
    <name evidence="1" type="ORF">WG926_02605</name>
</gene>
<reference evidence="1 2" key="1">
    <citation type="submission" date="2024-03" db="EMBL/GenBank/DDBJ databases">
        <title>High-quality draft genome sequencing of Tistrella sp. BH-R2-4.</title>
        <authorList>
            <person name="Dong C."/>
        </authorList>
    </citation>
    <scope>NUCLEOTIDE SEQUENCE [LARGE SCALE GENOMIC DNA]</scope>
    <source>
        <strain evidence="1 2">BH-R2-4</strain>
    </source>
</reference>
<accession>A0ABU9YEG8</accession>
<protein>
    <submittedName>
        <fullName evidence="1">Ester cyclase</fullName>
    </submittedName>
</protein>
<dbReference type="Gene3D" id="3.10.450.50">
    <property type="match status" value="1"/>
</dbReference>
<dbReference type="InterPro" id="IPR009959">
    <property type="entry name" value="Cyclase_SnoaL-like"/>
</dbReference>
<proteinExistence type="predicted"/>
<dbReference type="Proteomes" id="UP001413721">
    <property type="component" value="Unassembled WGS sequence"/>
</dbReference>
<dbReference type="EMBL" id="JBBKTW010000001">
    <property type="protein sequence ID" value="MEN2987177.1"/>
    <property type="molecule type" value="Genomic_DNA"/>
</dbReference>